<sequence length="189" mass="21818">MSESFFRKCDRSCPFFHIVSINHQLKLLTMDNTAKIYTLYFVFVDTLTSIGNIDNNRENPGEKFDTDALFNRFLTYGKEQYSDLHYDLVAEIGGIHTKAEEEYGRIASRIVSFLGTLRDGKNVDLVFALWIAVELALSFYFSNCLNQPNLVYDLEEKLRLGHEKYLAAQSNSEEWQNIDSIIKSKLGNF</sequence>
<protein>
    <submittedName>
        <fullName evidence="1">Uncharacterized protein</fullName>
    </submittedName>
</protein>
<evidence type="ECO:0000313" key="2">
    <source>
        <dbReference type="Proteomes" id="UP001576774"/>
    </source>
</evidence>
<comment type="caution">
    <text evidence="1">The sequence shown here is derived from an EMBL/GenBank/DDBJ whole genome shotgun (WGS) entry which is preliminary data.</text>
</comment>
<gene>
    <name evidence="1" type="ORF">ACE1CC_33620</name>
</gene>
<keyword evidence="2" id="KW-1185">Reference proteome</keyword>
<proteinExistence type="predicted"/>
<dbReference type="RefSeq" id="WP_413274785.1">
    <property type="nucleotide sequence ID" value="NZ_JBHFNQ010000249.1"/>
</dbReference>
<reference evidence="1 2" key="1">
    <citation type="submission" date="2024-09" db="EMBL/GenBank/DDBJ databases">
        <title>Floridaenema gen nov. (Aerosakkonemataceae, Aerosakkonematales ord. nov., Cyanobacteria) from benthic tropical and subtropical fresh waters, with the description of four new species.</title>
        <authorList>
            <person name="Moretto J.A."/>
            <person name="Berthold D.E."/>
            <person name="Lefler F.W."/>
            <person name="Huang I.-S."/>
            <person name="Laughinghouse H. IV."/>
        </authorList>
    </citation>
    <scope>NUCLEOTIDE SEQUENCE [LARGE SCALE GENOMIC DNA]</scope>
    <source>
        <strain evidence="1 2">BLCC-F46</strain>
    </source>
</reference>
<organism evidence="1 2">
    <name type="scientific">Floridaenema aerugineum BLCC-F46</name>
    <dbReference type="NCBI Taxonomy" id="3153654"/>
    <lineage>
        <taxon>Bacteria</taxon>
        <taxon>Bacillati</taxon>
        <taxon>Cyanobacteriota</taxon>
        <taxon>Cyanophyceae</taxon>
        <taxon>Oscillatoriophycideae</taxon>
        <taxon>Aerosakkonematales</taxon>
        <taxon>Aerosakkonemataceae</taxon>
        <taxon>Floridanema</taxon>
        <taxon>Floridanema aerugineum</taxon>
    </lineage>
</organism>
<dbReference type="EMBL" id="JBHFNQ010000249">
    <property type="protein sequence ID" value="MFB2881817.1"/>
    <property type="molecule type" value="Genomic_DNA"/>
</dbReference>
<evidence type="ECO:0000313" key="1">
    <source>
        <dbReference type="EMBL" id="MFB2881817.1"/>
    </source>
</evidence>
<accession>A0ABV4XHH5</accession>
<dbReference type="Proteomes" id="UP001576774">
    <property type="component" value="Unassembled WGS sequence"/>
</dbReference>
<name>A0ABV4XHH5_9CYAN</name>